<name>A0ABY7UKE5_9CORY</name>
<accession>A0ABY7UKE5</accession>
<evidence type="ECO:0000313" key="3">
    <source>
        <dbReference type="Proteomes" id="UP001218071"/>
    </source>
</evidence>
<organism evidence="2 3">
    <name type="scientific">Corynebacterium jeddahense</name>
    <dbReference type="NCBI Taxonomy" id="1414719"/>
    <lineage>
        <taxon>Bacteria</taxon>
        <taxon>Bacillati</taxon>
        <taxon>Actinomycetota</taxon>
        <taxon>Actinomycetes</taxon>
        <taxon>Mycobacteriales</taxon>
        <taxon>Corynebacteriaceae</taxon>
        <taxon>Corynebacterium</taxon>
    </lineage>
</organism>
<sequence>MTTISPKPKRRANSSSVKRDQGKIAAAKLIIKRNDEGKGKVVITQRIRDLADS</sequence>
<proteinExistence type="predicted"/>
<evidence type="ECO:0000313" key="2">
    <source>
        <dbReference type="EMBL" id="WCZ38144.1"/>
    </source>
</evidence>
<evidence type="ECO:0000256" key="1">
    <source>
        <dbReference type="SAM" id="MobiDB-lite"/>
    </source>
</evidence>
<gene>
    <name evidence="2" type="ORF">CJEDD_02615</name>
</gene>
<dbReference type="RefSeq" id="WP_232297718.1">
    <property type="nucleotide sequence ID" value="NZ_CBYN010000063.1"/>
</dbReference>
<reference evidence="2 3" key="1">
    <citation type="submission" date="2020-10" db="EMBL/GenBank/DDBJ databases">
        <title>Complete genome sequence of Corynebacterium jeddahense DSM 45997, type strain of Corynebacterium jeddahense.</title>
        <authorList>
            <person name="Busche T."/>
            <person name="Kalinowski J."/>
            <person name="Ruckert C."/>
        </authorList>
    </citation>
    <scope>NUCLEOTIDE SEQUENCE [LARGE SCALE GENOMIC DNA]</scope>
    <source>
        <strain evidence="2 3">DSM 45997</strain>
    </source>
</reference>
<protein>
    <submittedName>
        <fullName evidence="2">Uncharacterized protein</fullName>
    </submittedName>
</protein>
<keyword evidence="3" id="KW-1185">Reference proteome</keyword>
<dbReference type="Proteomes" id="UP001218071">
    <property type="component" value="Chromosome"/>
</dbReference>
<feature type="region of interest" description="Disordered" evidence="1">
    <location>
        <begin position="1"/>
        <end position="21"/>
    </location>
</feature>
<dbReference type="EMBL" id="CP063194">
    <property type="protein sequence ID" value="WCZ38144.1"/>
    <property type="molecule type" value="Genomic_DNA"/>
</dbReference>